<dbReference type="AlphaFoldDB" id="A0A183ESQ9"/>
<organism evidence="1">
    <name type="scientific">Gongylonema pulchrum</name>
    <dbReference type="NCBI Taxonomy" id="637853"/>
    <lineage>
        <taxon>Eukaryota</taxon>
        <taxon>Metazoa</taxon>
        <taxon>Ecdysozoa</taxon>
        <taxon>Nematoda</taxon>
        <taxon>Chromadorea</taxon>
        <taxon>Rhabditida</taxon>
        <taxon>Spirurina</taxon>
        <taxon>Spiruromorpha</taxon>
        <taxon>Spiruroidea</taxon>
        <taxon>Gongylonematidae</taxon>
        <taxon>Gongylonema</taxon>
    </lineage>
</organism>
<sequence length="150" mass="16144">LLSSLLNSGPRYYSAGHCNPSLPLSSYYIAGFAGAPELALSSTSSSSQLPTPIEETYSWGSAGEEHSNSNTPNVSLLIFAKTHIIAIIYRGYLENKRRDYSILVMLLGCSHGCRSASPSGPKLHVSSCCTTAVIGCFDKIYTTYLGNHIF</sequence>
<dbReference type="WBParaSite" id="GPUH_0002403001-mRNA-1">
    <property type="protein sequence ID" value="GPUH_0002403001-mRNA-1"/>
    <property type="gene ID" value="GPUH_0002403001"/>
</dbReference>
<proteinExistence type="predicted"/>
<reference evidence="1" key="1">
    <citation type="submission" date="2016-06" db="UniProtKB">
        <authorList>
            <consortium name="WormBaseParasite"/>
        </authorList>
    </citation>
    <scope>IDENTIFICATION</scope>
</reference>
<protein>
    <submittedName>
        <fullName evidence="1">Secreted protein</fullName>
    </submittedName>
</protein>
<evidence type="ECO:0000313" key="1">
    <source>
        <dbReference type="WBParaSite" id="GPUH_0002403001-mRNA-1"/>
    </source>
</evidence>
<accession>A0A183ESQ9</accession>
<name>A0A183ESQ9_9BILA</name>